<organism evidence="9 10">
    <name type="scientific">Verticiella sediminum</name>
    <dbReference type="NCBI Taxonomy" id="1247510"/>
    <lineage>
        <taxon>Bacteria</taxon>
        <taxon>Pseudomonadati</taxon>
        <taxon>Pseudomonadota</taxon>
        <taxon>Betaproteobacteria</taxon>
        <taxon>Burkholderiales</taxon>
        <taxon>Alcaligenaceae</taxon>
        <taxon>Verticiella</taxon>
    </lineage>
</organism>
<dbReference type="Pfam" id="PF25917">
    <property type="entry name" value="BSH_RND"/>
    <property type="match status" value="1"/>
</dbReference>
<feature type="domain" description="Multidrug resistance protein MdtA-like barrel-sandwich hybrid" evidence="7">
    <location>
        <begin position="62"/>
        <end position="217"/>
    </location>
</feature>
<feature type="region of interest" description="Disordered" evidence="5">
    <location>
        <begin position="268"/>
        <end position="287"/>
    </location>
</feature>
<protein>
    <submittedName>
        <fullName evidence="9">Efflux RND transporter periplasmic adaptor subunit</fullName>
    </submittedName>
</protein>
<dbReference type="InterPro" id="IPR058625">
    <property type="entry name" value="MdtA-like_BSH"/>
</dbReference>
<dbReference type="Gene3D" id="2.40.420.20">
    <property type="match status" value="1"/>
</dbReference>
<evidence type="ECO:0000256" key="2">
    <source>
        <dbReference type="ARBA" id="ARBA00009477"/>
    </source>
</evidence>
<evidence type="ECO:0000259" key="8">
    <source>
        <dbReference type="Pfam" id="PF25967"/>
    </source>
</evidence>
<comment type="similarity">
    <text evidence="2">Belongs to the membrane fusion protein (MFP) (TC 8.A.1) family.</text>
</comment>
<proteinExistence type="inferred from homology"/>
<feature type="domain" description="Multidrug resistance protein MdtA-like alpha-helical hairpin" evidence="6">
    <location>
        <begin position="110"/>
        <end position="186"/>
    </location>
</feature>
<dbReference type="InterPro" id="IPR006143">
    <property type="entry name" value="RND_pump_MFP"/>
</dbReference>
<dbReference type="InterPro" id="IPR058627">
    <property type="entry name" value="MdtA-like_C"/>
</dbReference>
<feature type="domain" description="Multidrug resistance protein MdtA-like C-terminal permuted SH3" evidence="8">
    <location>
        <begin position="324"/>
        <end position="384"/>
    </location>
</feature>
<feature type="region of interest" description="Disordered" evidence="5">
    <location>
        <begin position="385"/>
        <end position="406"/>
    </location>
</feature>
<comment type="subcellular location">
    <subcellularLocation>
        <location evidence="1">Cell envelope</location>
    </subcellularLocation>
</comment>
<dbReference type="GO" id="GO:0019898">
    <property type="term" value="C:extrinsic component of membrane"/>
    <property type="evidence" value="ECO:0007669"/>
    <property type="project" value="InterPro"/>
</dbReference>
<dbReference type="Pfam" id="PF25967">
    <property type="entry name" value="RND-MFP_C"/>
    <property type="match status" value="1"/>
</dbReference>
<keyword evidence="10" id="KW-1185">Reference proteome</keyword>
<dbReference type="PANTHER" id="PTHR30469:SF33">
    <property type="entry name" value="SLR1207 PROTEIN"/>
    <property type="match status" value="1"/>
</dbReference>
<dbReference type="RefSeq" id="WP_143949253.1">
    <property type="nucleotide sequence ID" value="NZ_BAABMB010000001.1"/>
</dbReference>
<dbReference type="GO" id="GO:1990281">
    <property type="term" value="C:efflux pump complex"/>
    <property type="evidence" value="ECO:0007669"/>
    <property type="project" value="TreeGrafter"/>
</dbReference>
<dbReference type="AlphaFoldDB" id="A0A556AJ06"/>
<dbReference type="Gene3D" id="2.40.50.100">
    <property type="match status" value="1"/>
</dbReference>
<dbReference type="NCBIfam" id="TIGR01730">
    <property type="entry name" value="RND_mfp"/>
    <property type="match status" value="1"/>
</dbReference>
<dbReference type="Proteomes" id="UP000318405">
    <property type="component" value="Unassembled WGS sequence"/>
</dbReference>
<dbReference type="OrthoDB" id="9784484at2"/>
<dbReference type="InterPro" id="IPR030190">
    <property type="entry name" value="MacA_alpha-hairpin_sf"/>
</dbReference>
<keyword evidence="3" id="KW-0813">Transport</keyword>
<accession>A0A556AJ06</accession>
<dbReference type="GO" id="GO:1990961">
    <property type="term" value="P:xenobiotic detoxification by transmembrane export across the plasma membrane"/>
    <property type="evidence" value="ECO:0007669"/>
    <property type="project" value="InterPro"/>
</dbReference>
<evidence type="ECO:0000256" key="4">
    <source>
        <dbReference type="ARBA" id="ARBA00023054"/>
    </source>
</evidence>
<evidence type="ECO:0000256" key="5">
    <source>
        <dbReference type="SAM" id="MobiDB-lite"/>
    </source>
</evidence>
<dbReference type="EMBL" id="VLTJ01000029">
    <property type="protein sequence ID" value="TSH92888.1"/>
    <property type="molecule type" value="Genomic_DNA"/>
</dbReference>
<name>A0A556AJ06_9BURK</name>
<dbReference type="GO" id="GO:0015562">
    <property type="term" value="F:efflux transmembrane transporter activity"/>
    <property type="evidence" value="ECO:0007669"/>
    <property type="project" value="TreeGrafter"/>
</dbReference>
<gene>
    <name evidence="9" type="ORF">FOZ76_15965</name>
</gene>
<comment type="caution">
    <text evidence="9">The sequence shown here is derived from an EMBL/GenBank/DDBJ whole genome shotgun (WGS) entry which is preliminary data.</text>
</comment>
<keyword evidence="4" id="KW-0175">Coiled coil</keyword>
<dbReference type="SUPFAM" id="SSF111369">
    <property type="entry name" value="HlyD-like secretion proteins"/>
    <property type="match status" value="1"/>
</dbReference>
<evidence type="ECO:0000313" key="9">
    <source>
        <dbReference type="EMBL" id="TSH92888.1"/>
    </source>
</evidence>
<evidence type="ECO:0000256" key="1">
    <source>
        <dbReference type="ARBA" id="ARBA00004196"/>
    </source>
</evidence>
<dbReference type="Pfam" id="PF25876">
    <property type="entry name" value="HH_MFP_RND"/>
    <property type="match status" value="1"/>
</dbReference>
<dbReference type="GO" id="GO:1990195">
    <property type="term" value="C:macrolide transmembrane transporter complex"/>
    <property type="evidence" value="ECO:0007669"/>
    <property type="project" value="InterPro"/>
</dbReference>
<dbReference type="GO" id="GO:0030313">
    <property type="term" value="C:cell envelope"/>
    <property type="evidence" value="ECO:0007669"/>
    <property type="project" value="UniProtKB-SubCell"/>
</dbReference>
<reference evidence="9 10" key="1">
    <citation type="submission" date="2019-07" db="EMBL/GenBank/DDBJ databases">
        <title>Qingshengfaniella alkalisoli gen. nov., sp. nov., isolated from saline soil.</title>
        <authorList>
            <person name="Xu L."/>
            <person name="Huang X.-X."/>
            <person name="Sun J.-Q."/>
        </authorList>
    </citation>
    <scope>NUCLEOTIDE SEQUENCE [LARGE SCALE GENOMIC DNA]</scope>
    <source>
        <strain evidence="9 10">DSM 27279</strain>
    </source>
</reference>
<evidence type="ECO:0000259" key="7">
    <source>
        <dbReference type="Pfam" id="PF25917"/>
    </source>
</evidence>
<dbReference type="PANTHER" id="PTHR30469">
    <property type="entry name" value="MULTIDRUG RESISTANCE PROTEIN MDTA"/>
    <property type="match status" value="1"/>
</dbReference>
<dbReference type="Gene3D" id="2.40.30.170">
    <property type="match status" value="1"/>
</dbReference>
<sequence length="406" mass="42710">MKPKKNRVLRYVAAILIVIAAAVAIKLLFFPASPPPAPATAEATRGDIENSVLATGTIEALRLVSVGAQVSGQLRSLKVELGDVVKEGDLLAEIDSLTQQNSVRNTQAALATKRAQRQAQVAALKQAELTFKRQKQLLSIDAASRQDYEAAEASLATIRAQIAALDAEITQADIAVDTAKVNLGYTQILAPMDGTVVAMIAQEGQTLNANQSAPTILKLAKLDTLTVKAQISEGDVVRVKPGQEVYFTILGDPDKRYYARLRSVEPAPESIADASTTGSGSSSSSSSSSSAIYYNGVFDVDNPDGVLRISMTAQVHIVLNSAKDAVLVPSAAIRQPAEGGRGRVVRVMAADGTIETRPVKIGIDNNVTAQVLSGVEPGERVIVGAGSATRPAGAPGQPRNMPRMRL</sequence>
<feature type="compositionally biased region" description="Low complexity" evidence="5">
    <location>
        <begin position="275"/>
        <end position="287"/>
    </location>
</feature>
<evidence type="ECO:0000259" key="6">
    <source>
        <dbReference type="Pfam" id="PF25876"/>
    </source>
</evidence>
<evidence type="ECO:0000313" key="10">
    <source>
        <dbReference type="Proteomes" id="UP000318405"/>
    </source>
</evidence>
<dbReference type="Gene3D" id="6.10.140.1990">
    <property type="match status" value="1"/>
</dbReference>
<evidence type="ECO:0000256" key="3">
    <source>
        <dbReference type="ARBA" id="ARBA00022448"/>
    </source>
</evidence>
<dbReference type="InterPro" id="IPR058624">
    <property type="entry name" value="MdtA-like_HH"/>
</dbReference>